<feature type="domain" description="C2H2-type" evidence="10">
    <location>
        <begin position="255"/>
        <end position="282"/>
    </location>
</feature>
<keyword evidence="5" id="KW-0862">Zinc</keyword>
<dbReference type="PANTHER" id="PTHR16515">
    <property type="entry name" value="PR DOMAIN ZINC FINGER PROTEIN"/>
    <property type="match status" value="1"/>
</dbReference>
<feature type="domain" description="C2H2-type" evidence="10">
    <location>
        <begin position="105"/>
        <end position="132"/>
    </location>
</feature>
<dbReference type="Pfam" id="PF13912">
    <property type="entry name" value="zf-C2H2_6"/>
    <property type="match status" value="1"/>
</dbReference>
<dbReference type="GO" id="GO:0010468">
    <property type="term" value="P:regulation of gene expression"/>
    <property type="evidence" value="ECO:0007669"/>
    <property type="project" value="TreeGrafter"/>
</dbReference>
<evidence type="ECO:0000256" key="2">
    <source>
        <dbReference type="ARBA" id="ARBA00022723"/>
    </source>
</evidence>
<organism evidence="11 12">
    <name type="scientific">Ovis aries</name>
    <name type="common">Sheep</name>
    <dbReference type="NCBI Taxonomy" id="9940"/>
    <lineage>
        <taxon>Eukaryota</taxon>
        <taxon>Metazoa</taxon>
        <taxon>Chordata</taxon>
        <taxon>Craniata</taxon>
        <taxon>Vertebrata</taxon>
        <taxon>Euteleostomi</taxon>
        <taxon>Mammalia</taxon>
        <taxon>Eutheria</taxon>
        <taxon>Laurasiatheria</taxon>
        <taxon>Artiodactyla</taxon>
        <taxon>Ruminantia</taxon>
        <taxon>Pecora</taxon>
        <taxon>Bovidae</taxon>
        <taxon>Caprinae</taxon>
        <taxon>Ovis</taxon>
    </lineage>
</organism>
<proteinExistence type="predicted"/>
<evidence type="ECO:0000313" key="11">
    <source>
        <dbReference type="EMBL" id="KAG5195250.1"/>
    </source>
</evidence>
<feature type="domain" description="C2H2-type" evidence="10">
    <location>
        <begin position="227"/>
        <end position="254"/>
    </location>
</feature>
<comment type="caution">
    <text evidence="11">The sequence shown here is derived from an EMBL/GenBank/DDBJ whole genome shotgun (WGS) entry which is preliminary data.</text>
</comment>
<dbReference type="FunFam" id="3.30.160.60:FF:000643">
    <property type="entry name" value="Zinc finger protein 668"/>
    <property type="match status" value="1"/>
</dbReference>
<protein>
    <recommendedName>
        <fullName evidence="10">C2H2-type domain-containing protein</fullName>
    </recommendedName>
</protein>
<feature type="domain" description="C2H2-type" evidence="10">
    <location>
        <begin position="21"/>
        <end position="48"/>
    </location>
</feature>
<evidence type="ECO:0000256" key="8">
    <source>
        <dbReference type="ARBA" id="ARBA00023242"/>
    </source>
</evidence>
<evidence type="ECO:0000256" key="4">
    <source>
        <dbReference type="ARBA" id="ARBA00022771"/>
    </source>
</evidence>
<evidence type="ECO:0000256" key="9">
    <source>
        <dbReference type="PROSITE-ProRule" id="PRU00042"/>
    </source>
</evidence>
<evidence type="ECO:0000256" key="1">
    <source>
        <dbReference type="ARBA" id="ARBA00004123"/>
    </source>
</evidence>
<dbReference type="AlphaFoldDB" id="A0A836CQL7"/>
<evidence type="ECO:0000256" key="7">
    <source>
        <dbReference type="ARBA" id="ARBA00023163"/>
    </source>
</evidence>
<dbReference type="FunFam" id="3.30.160.60:FF:001052">
    <property type="entry name" value="Zinc finger protein 668"/>
    <property type="match status" value="1"/>
</dbReference>
<dbReference type="PANTHER" id="PTHR16515:SF66">
    <property type="entry name" value="C2H2-TYPE DOMAIN-CONTAINING PROTEIN"/>
    <property type="match status" value="1"/>
</dbReference>
<evidence type="ECO:0000256" key="5">
    <source>
        <dbReference type="ARBA" id="ARBA00022833"/>
    </source>
</evidence>
<dbReference type="InterPro" id="IPR050331">
    <property type="entry name" value="Zinc_finger"/>
</dbReference>
<reference evidence="11 12" key="1">
    <citation type="submission" date="2020-12" db="EMBL/GenBank/DDBJ databases">
        <title>De novo assembly of Tibetan sheep genome.</title>
        <authorList>
            <person name="Li X."/>
        </authorList>
    </citation>
    <scope>NUCLEOTIDE SEQUENCE [LARGE SCALE GENOMIC DNA]</scope>
    <source>
        <tissue evidence="11">Heart</tissue>
    </source>
</reference>
<accession>A0A836CQL7</accession>
<dbReference type="Gene3D" id="3.30.160.60">
    <property type="entry name" value="Classic Zinc Finger"/>
    <property type="match status" value="6"/>
</dbReference>
<keyword evidence="3" id="KW-0677">Repeat</keyword>
<dbReference type="Proteomes" id="UP000664991">
    <property type="component" value="Unassembled WGS sequence"/>
</dbReference>
<keyword evidence="4 9" id="KW-0863">Zinc-finger</keyword>
<dbReference type="FunFam" id="3.30.160.60:FF:001206">
    <property type="entry name" value="Zinc finger protein 668"/>
    <property type="match status" value="1"/>
</dbReference>
<evidence type="ECO:0000256" key="6">
    <source>
        <dbReference type="ARBA" id="ARBA00023015"/>
    </source>
</evidence>
<comment type="subcellular location">
    <subcellularLocation>
        <location evidence="1">Nucleus</location>
    </subcellularLocation>
</comment>
<dbReference type="InterPro" id="IPR036236">
    <property type="entry name" value="Znf_C2H2_sf"/>
</dbReference>
<evidence type="ECO:0000259" key="10">
    <source>
        <dbReference type="PROSITE" id="PS50157"/>
    </source>
</evidence>
<keyword evidence="8" id="KW-0539">Nucleus</keyword>
<keyword evidence="2" id="KW-0479">Metal-binding</keyword>
<dbReference type="GO" id="GO:0008270">
    <property type="term" value="F:zinc ion binding"/>
    <property type="evidence" value="ECO:0007669"/>
    <property type="project" value="UniProtKB-KW"/>
</dbReference>
<dbReference type="EMBL" id="JAEMGP010000024">
    <property type="protein sequence ID" value="KAG5195250.1"/>
    <property type="molecule type" value="Genomic_DNA"/>
</dbReference>
<dbReference type="PROSITE" id="PS00028">
    <property type="entry name" value="ZINC_FINGER_C2H2_1"/>
    <property type="match status" value="7"/>
</dbReference>
<dbReference type="SUPFAM" id="SSF57667">
    <property type="entry name" value="beta-beta-alpha zinc fingers"/>
    <property type="match status" value="4"/>
</dbReference>
<name>A0A836CQL7_SHEEP</name>
<dbReference type="FunFam" id="3.30.160.60:FF:000495">
    <property type="entry name" value="zinc finger protein 668"/>
    <property type="match status" value="2"/>
</dbReference>
<dbReference type="PROSITE" id="PS50157">
    <property type="entry name" value="ZINC_FINGER_C2H2_2"/>
    <property type="match status" value="7"/>
</dbReference>
<dbReference type="FunFam" id="3.30.160.60:FF:000995">
    <property type="entry name" value="zinc finger protein 668"/>
    <property type="match status" value="1"/>
</dbReference>
<evidence type="ECO:0000313" key="12">
    <source>
        <dbReference type="Proteomes" id="UP000664991"/>
    </source>
</evidence>
<sequence>MFSDPSSFRRHQRAHEGVKPYRCEKCGKDFRQPADLAMHRRVHTGDRPFKCLQCDKTFVASWDLKRHALVHSGQRPFRCEECGRAFAERASLTKHSRVHSGERPFHCNACGKSFVVSSSLRKHERTHRSSEATGAPPQQELVVELALPVSMAGEGSAAPASGAALGDPPAGLLGLPPESGGVMATQWQVVGMTVEHVKCQGVGEAPGPMGAAGEVGGEEVDEKPPQFVCRECKETFSTLTLLRRHERSHPELRPFPCTQCGKSFSDRAGLRKHSRTHSSVRPYTCPHCPKAFLSASDLRKHERTHPVPIGTPTPLEPLVALLGMPEEGPA</sequence>
<dbReference type="GO" id="GO:0005634">
    <property type="term" value="C:nucleus"/>
    <property type="evidence" value="ECO:0007669"/>
    <property type="project" value="TreeGrafter"/>
</dbReference>
<dbReference type="SMART" id="SM00355">
    <property type="entry name" value="ZnF_C2H2"/>
    <property type="match status" value="7"/>
</dbReference>
<feature type="domain" description="C2H2-type" evidence="10">
    <location>
        <begin position="49"/>
        <end position="76"/>
    </location>
</feature>
<keyword evidence="6" id="KW-0805">Transcription regulation</keyword>
<gene>
    <name evidence="11" type="ORF">JEQ12_012539</name>
</gene>
<keyword evidence="7" id="KW-0804">Transcription</keyword>
<feature type="domain" description="C2H2-type" evidence="10">
    <location>
        <begin position="77"/>
        <end position="104"/>
    </location>
</feature>
<feature type="domain" description="C2H2-type" evidence="10">
    <location>
        <begin position="283"/>
        <end position="305"/>
    </location>
</feature>
<dbReference type="InterPro" id="IPR013087">
    <property type="entry name" value="Znf_C2H2_type"/>
</dbReference>
<dbReference type="Pfam" id="PF00096">
    <property type="entry name" value="zf-C2H2"/>
    <property type="match status" value="6"/>
</dbReference>
<evidence type="ECO:0000256" key="3">
    <source>
        <dbReference type="ARBA" id="ARBA00022737"/>
    </source>
</evidence>